<comment type="caution">
    <text evidence="4">The sequence shown here is derived from an EMBL/GenBank/DDBJ whole genome shotgun (WGS) entry which is preliminary data.</text>
</comment>
<dbReference type="GO" id="GO:0005507">
    <property type="term" value="F:copper ion binding"/>
    <property type="evidence" value="ECO:0007669"/>
    <property type="project" value="InterPro"/>
</dbReference>
<keyword evidence="2" id="KW-0732">Signal</keyword>
<dbReference type="Gene3D" id="2.60.40.200">
    <property type="entry name" value="Superoxide dismutase, copper/zinc binding domain"/>
    <property type="match status" value="1"/>
</dbReference>
<dbReference type="PROSITE" id="PS00087">
    <property type="entry name" value="SOD_CU_ZN_1"/>
    <property type="match status" value="1"/>
</dbReference>
<dbReference type="AlphaFoldDB" id="A0A433XLY1"/>
<dbReference type="OrthoDB" id="5431326at2"/>
<sequence length="178" mass="18269">MTKKLLATAALCTLLTAPALAQESPQAVATFLNIEGQTIGTVELTEDENGVRIFGDVTGLPGGGTHGFHIHETGDCDPTTDFESAGDHFNPGGEAHGFEHAEGHHAGDIENQIASADGTIEIDVTVDSVTLGEGETSVFDEDGSALVLHADADDYISQPAGASGDRIACAVIEAAPTE</sequence>
<reference evidence="4 5" key="1">
    <citation type="journal article" date="2016" name="Int. J. Syst. Evol. Microbiol.">
        <title>Arsenicitalea aurantiaca gen. nov., sp. nov., a new member of the family Hyphomicrobiaceae, isolated from high-arsenic sediment.</title>
        <authorList>
            <person name="Mu Y."/>
            <person name="Zhou L."/>
            <person name="Zeng X.C."/>
            <person name="Liu L."/>
            <person name="Pan Y."/>
            <person name="Chen X."/>
            <person name="Wang J."/>
            <person name="Li S."/>
            <person name="Li W.J."/>
            <person name="Wang Y."/>
        </authorList>
    </citation>
    <scope>NUCLEOTIDE SEQUENCE [LARGE SCALE GENOMIC DNA]</scope>
    <source>
        <strain evidence="4 5">42-50</strain>
    </source>
</reference>
<dbReference type="InterPro" id="IPR024134">
    <property type="entry name" value="SOD_Cu/Zn_/chaperone"/>
</dbReference>
<evidence type="ECO:0000313" key="5">
    <source>
        <dbReference type="Proteomes" id="UP000281547"/>
    </source>
</evidence>
<dbReference type="RefSeq" id="WP_127187215.1">
    <property type="nucleotide sequence ID" value="NZ_RZNJ01000001.1"/>
</dbReference>
<dbReference type="InterPro" id="IPR001424">
    <property type="entry name" value="SOD_Cu_Zn_dom"/>
</dbReference>
<keyword evidence="5" id="KW-1185">Reference proteome</keyword>
<dbReference type="InterPro" id="IPR036423">
    <property type="entry name" value="SOD-like_Cu/Zn_dom_sf"/>
</dbReference>
<dbReference type="Proteomes" id="UP000281547">
    <property type="component" value="Unassembled WGS sequence"/>
</dbReference>
<dbReference type="GO" id="GO:0006801">
    <property type="term" value="P:superoxide metabolic process"/>
    <property type="evidence" value="ECO:0007669"/>
    <property type="project" value="InterPro"/>
</dbReference>
<dbReference type="EMBL" id="RZNJ01000001">
    <property type="protein sequence ID" value="RUT35095.1"/>
    <property type="molecule type" value="Genomic_DNA"/>
</dbReference>
<evidence type="ECO:0000313" key="4">
    <source>
        <dbReference type="EMBL" id="RUT35095.1"/>
    </source>
</evidence>
<organism evidence="4 5">
    <name type="scientific">Arsenicitalea aurantiaca</name>
    <dbReference type="NCBI Taxonomy" id="1783274"/>
    <lineage>
        <taxon>Bacteria</taxon>
        <taxon>Pseudomonadati</taxon>
        <taxon>Pseudomonadota</taxon>
        <taxon>Alphaproteobacteria</taxon>
        <taxon>Hyphomicrobiales</taxon>
        <taxon>Devosiaceae</taxon>
        <taxon>Arsenicitalea</taxon>
    </lineage>
</organism>
<comment type="similarity">
    <text evidence="1">Belongs to the Cu-Zn superoxide dismutase family.</text>
</comment>
<dbReference type="SUPFAM" id="SSF49329">
    <property type="entry name" value="Cu,Zn superoxide dismutase-like"/>
    <property type="match status" value="1"/>
</dbReference>
<accession>A0A433XLY1</accession>
<protein>
    <submittedName>
        <fullName evidence="4">Superoxide dismutase family protein</fullName>
    </submittedName>
</protein>
<dbReference type="PANTHER" id="PTHR10003">
    <property type="entry name" value="SUPEROXIDE DISMUTASE CU-ZN -RELATED"/>
    <property type="match status" value="1"/>
</dbReference>
<evidence type="ECO:0000256" key="2">
    <source>
        <dbReference type="SAM" id="SignalP"/>
    </source>
</evidence>
<dbReference type="CDD" id="cd00305">
    <property type="entry name" value="Cu-Zn_Superoxide_Dismutase"/>
    <property type="match status" value="1"/>
</dbReference>
<dbReference type="InterPro" id="IPR018152">
    <property type="entry name" value="SOD_Cu/Zn_BS"/>
</dbReference>
<evidence type="ECO:0000256" key="1">
    <source>
        <dbReference type="ARBA" id="ARBA00010457"/>
    </source>
</evidence>
<evidence type="ECO:0000259" key="3">
    <source>
        <dbReference type="Pfam" id="PF00080"/>
    </source>
</evidence>
<proteinExistence type="inferred from homology"/>
<feature type="domain" description="Superoxide dismutase copper/zinc binding" evidence="3">
    <location>
        <begin position="40"/>
        <end position="172"/>
    </location>
</feature>
<feature type="chain" id="PRO_5019310959" evidence="2">
    <location>
        <begin position="22"/>
        <end position="178"/>
    </location>
</feature>
<gene>
    <name evidence="4" type="ORF">EMQ25_03845</name>
</gene>
<name>A0A433XLY1_9HYPH</name>
<feature type="signal peptide" evidence="2">
    <location>
        <begin position="1"/>
        <end position="21"/>
    </location>
</feature>
<dbReference type="Pfam" id="PF00080">
    <property type="entry name" value="Sod_Cu"/>
    <property type="match status" value="1"/>
</dbReference>